<name>E2ASW3_CAMFO</name>
<sequence length="71" mass="8508">MKSEKSQACWLTHHEFHWTDGYVEYRHAKQIRVAIYRASRDLESNAAVMIYVKGHEKKWLTDRERLRSSAT</sequence>
<dbReference type="EMBL" id="GL442383">
    <property type="protein sequence ID" value="EFN63476.1"/>
    <property type="molecule type" value="Genomic_DNA"/>
</dbReference>
<protein>
    <submittedName>
        <fullName evidence="1">Uncharacterized protein</fullName>
    </submittedName>
</protein>
<reference evidence="1 2" key="1">
    <citation type="journal article" date="2010" name="Science">
        <title>Genomic comparison of the ants Camponotus floridanus and Harpegnathos saltator.</title>
        <authorList>
            <person name="Bonasio R."/>
            <person name="Zhang G."/>
            <person name="Ye C."/>
            <person name="Mutti N.S."/>
            <person name="Fang X."/>
            <person name="Qin N."/>
            <person name="Donahue G."/>
            <person name="Yang P."/>
            <person name="Li Q."/>
            <person name="Li C."/>
            <person name="Zhang P."/>
            <person name="Huang Z."/>
            <person name="Berger S.L."/>
            <person name="Reinberg D."/>
            <person name="Wang J."/>
            <person name="Liebig J."/>
        </authorList>
    </citation>
    <scope>NUCLEOTIDE SEQUENCE [LARGE SCALE GENOMIC DNA]</scope>
    <source>
        <strain evidence="2">C129</strain>
    </source>
</reference>
<gene>
    <name evidence="1" type="ORF">EAG_11520</name>
</gene>
<evidence type="ECO:0000313" key="1">
    <source>
        <dbReference type="EMBL" id="EFN63476.1"/>
    </source>
</evidence>
<organism evidence="2">
    <name type="scientific">Camponotus floridanus</name>
    <name type="common">Florida carpenter ant</name>
    <dbReference type="NCBI Taxonomy" id="104421"/>
    <lineage>
        <taxon>Eukaryota</taxon>
        <taxon>Metazoa</taxon>
        <taxon>Ecdysozoa</taxon>
        <taxon>Arthropoda</taxon>
        <taxon>Hexapoda</taxon>
        <taxon>Insecta</taxon>
        <taxon>Pterygota</taxon>
        <taxon>Neoptera</taxon>
        <taxon>Endopterygota</taxon>
        <taxon>Hymenoptera</taxon>
        <taxon>Apocrita</taxon>
        <taxon>Aculeata</taxon>
        <taxon>Formicoidea</taxon>
        <taxon>Formicidae</taxon>
        <taxon>Formicinae</taxon>
        <taxon>Camponotus</taxon>
    </lineage>
</organism>
<evidence type="ECO:0000313" key="2">
    <source>
        <dbReference type="Proteomes" id="UP000000311"/>
    </source>
</evidence>
<dbReference type="AlphaFoldDB" id="E2ASW3"/>
<proteinExistence type="predicted"/>
<dbReference type="InParanoid" id="E2ASW3"/>
<accession>E2ASW3</accession>
<keyword evidence="2" id="KW-1185">Reference proteome</keyword>
<dbReference type="Proteomes" id="UP000000311">
    <property type="component" value="Unassembled WGS sequence"/>
</dbReference>